<dbReference type="Proteomes" id="UP000001879">
    <property type="component" value="Plasmid pNMAG02"/>
</dbReference>
<evidence type="ECO:0000313" key="4">
    <source>
        <dbReference type="Proteomes" id="UP000001879"/>
    </source>
</evidence>
<evidence type="ECO:0000256" key="1">
    <source>
        <dbReference type="SAM" id="Phobius"/>
    </source>
</evidence>
<dbReference type="HOGENOM" id="CLU_2766197_0_0_2"/>
<reference evidence="3 5" key="3">
    <citation type="journal article" date="2014" name="PLoS Genet.">
        <title>Phylogenetically driven sequencing of extremely halophilic archaea reveals strategies for static and dynamic osmo-response.</title>
        <authorList>
            <person name="Becker E.A."/>
            <person name="Seitzer P.M."/>
            <person name="Tritt A."/>
            <person name="Larsen D."/>
            <person name="Krusor M."/>
            <person name="Yao A.I."/>
            <person name="Wu D."/>
            <person name="Madern D."/>
            <person name="Eisen J.A."/>
            <person name="Darling A.E."/>
            <person name="Facciotti M.T."/>
        </authorList>
    </citation>
    <scope>NUCLEOTIDE SEQUENCE [LARGE SCALE GENOMIC DNA]</scope>
    <source>
        <strain evidence="5">ATCC 43099 / DSM 3394 / CCM 3739 / CIP 104546 / IAM 13178 / JCM 8861 / NBRC 102185 / NCIMB 2190 / MS3</strain>
        <strain evidence="3">MS-3</strain>
    </source>
</reference>
<dbReference type="KEGG" id="nmg:Nmag_4081"/>
<sequence length="69" mass="7495">MNVGAGLLLLFVGFVCFRWPAALFHYSMMFDESGLSDNARDTIQLLGILCMIAGFGVALFSIATSRFGI</sequence>
<dbReference type="Proteomes" id="UP000011543">
    <property type="component" value="Unassembled WGS sequence"/>
</dbReference>
<keyword evidence="1" id="KW-0812">Transmembrane</keyword>
<keyword evidence="2" id="KW-0614">Plasmid</keyword>
<name>D3T1Z7_NATMM</name>
<reference evidence="4" key="1">
    <citation type="submission" date="2010-02" db="EMBL/GenBank/DDBJ databases">
        <title>Complete sequence of plasmid 2 of Natrialba magadii ATCC 43099.</title>
        <authorList>
            <consortium name="US DOE Joint Genome Institute"/>
            <person name="Lucas S."/>
            <person name="Copeland A."/>
            <person name="Lapidus A."/>
            <person name="Cheng J.-F."/>
            <person name="Bruce D."/>
            <person name="Goodwin L."/>
            <person name="Pitluck S."/>
            <person name="Davenport K."/>
            <person name="Saunders E."/>
            <person name="Detter J.C."/>
            <person name="Han C."/>
            <person name="Tapia R."/>
            <person name="Land M."/>
            <person name="Hauser L."/>
            <person name="Kyrpides N."/>
            <person name="Mikhailova N."/>
            <person name="De Castro R.E."/>
            <person name="Maupin-Furlow J.A."/>
            <person name="Woyke T."/>
        </authorList>
    </citation>
    <scope>NUCLEOTIDE SEQUENCE [LARGE SCALE GENOMIC DNA]</scope>
    <source>
        <strain evidence="4">ATCC 43099 / DSM 3394 / CCM 3739 / CIP 104546 / IAM 13178 / JCM 8861 / NBRC 102185 / NCIMB 2190 / MS3</strain>
        <plasmid evidence="4">pNMAG02</plasmid>
    </source>
</reference>
<reference evidence="2 4" key="2">
    <citation type="journal article" date="2012" name="BMC Genomics">
        <title>A comparative genomics perspective on the genetic content of the alkaliphilic haloarchaeon Natrialba magadii ATCC 43099T.</title>
        <authorList>
            <person name="Siddaramappa S."/>
            <person name="Challacombe J.F."/>
            <person name="Decastro R.E."/>
            <person name="Pfeiffer F."/>
            <person name="Sastre D.E."/>
            <person name="Gimenez M.I."/>
            <person name="Paggi R.A."/>
            <person name="Detter J.C."/>
            <person name="Davenport K.W."/>
            <person name="Goodwin L.A."/>
            <person name="Kyrpides N."/>
            <person name="Tapia R."/>
            <person name="Pitluck S."/>
            <person name="Lucas S."/>
            <person name="Woyke T."/>
            <person name="Maupin-Furlow J.A."/>
        </authorList>
    </citation>
    <scope>NUCLEOTIDE SEQUENCE [LARGE SCALE GENOMIC DNA]</scope>
    <source>
        <strain evidence="2">ATCC 43099</strain>
        <strain evidence="4">ATCC 43099 / DSM 3394 / CCM 3739 / CIP 104546 / IAM 13178 / JCM 8861 / NBRC 102185 / NCIMB 2190 / MS3</strain>
    </source>
</reference>
<dbReference type="PaxDb" id="547559-Nmag_4081"/>
<dbReference type="EMBL" id="AOHS01000050">
    <property type="protein sequence ID" value="ELY27081.1"/>
    <property type="molecule type" value="Genomic_DNA"/>
</dbReference>
<evidence type="ECO:0000313" key="3">
    <source>
        <dbReference type="EMBL" id="ELY27081.1"/>
    </source>
</evidence>
<dbReference type="AlphaFoldDB" id="D3T1Z7"/>
<keyword evidence="1" id="KW-1133">Transmembrane helix</keyword>
<keyword evidence="4" id="KW-1185">Reference proteome</keyword>
<protein>
    <submittedName>
        <fullName evidence="2">Uncharacterized protein</fullName>
    </submittedName>
</protein>
<organism evidence="2 4">
    <name type="scientific">Natrialba magadii (strain ATCC 43099 / DSM 3394 / CCM 3739 / CIP 104546 / IAM 13178 / JCM 8861 / NBRC 102185 / NCIMB 2190 / MS3)</name>
    <name type="common">Natronobacterium magadii</name>
    <dbReference type="NCBI Taxonomy" id="547559"/>
    <lineage>
        <taxon>Archaea</taxon>
        <taxon>Methanobacteriati</taxon>
        <taxon>Methanobacteriota</taxon>
        <taxon>Stenosarchaea group</taxon>
        <taxon>Halobacteria</taxon>
        <taxon>Halobacteriales</taxon>
        <taxon>Natrialbaceae</taxon>
        <taxon>Natrialba</taxon>
    </lineage>
</organism>
<feature type="transmembrane region" description="Helical" evidence="1">
    <location>
        <begin position="42"/>
        <end position="63"/>
    </location>
</feature>
<reference evidence="2" key="4">
    <citation type="submission" date="2016-09" db="EMBL/GenBank/DDBJ databases">
        <authorList>
            <person name="Pfeiffer F."/>
        </authorList>
    </citation>
    <scope>NUCLEOTIDE SEQUENCE</scope>
    <source>
        <strain evidence="2">ATCC 43099</strain>
        <plasmid evidence="2">pNMAG02</plasmid>
    </source>
</reference>
<gene>
    <name evidence="2" type="ordered locus">Nmag_4081</name>
    <name evidence="3" type="ORF">C500_14625</name>
</gene>
<proteinExistence type="predicted"/>
<evidence type="ECO:0000313" key="2">
    <source>
        <dbReference type="EMBL" id="ADD07606.1"/>
    </source>
</evidence>
<evidence type="ECO:0000313" key="5">
    <source>
        <dbReference type="Proteomes" id="UP000011543"/>
    </source>
</evidence>
<geneLocation type="plasmid" evidence="2 4">
    <name>pNMAG02</name>
</geneLocation>
<accession>D3T1Z7</accession>
<keyword evidence="1" id="KW-0472">Membrane</keyword>
<dbReference type="EMBL" id="CP001934">
    <property type="protein sequence ID" value="ADD07606.1"/>
    <property type="molecule type" value="Genomic_DNA"/>
</dbReference>